<gene>
    <name evidence="1" type="ORF">DPMN_113722</name>
</gene>
<protein>
    <submittedName>
        <fullName evidence="1">Uncharacterized protein</fullName>
    </submittedName>
</protein>
<keyword evidence="2" id="KW-1185">Reference proteome</keyword>
<dbReference type="AlphaFoldDB" id="A0A9D4KHX0"/>
<comment type="caution">
    <text evidence="1">The sequence shown here is derived from an EMBL/GenBank/DDBJ whole genome shotgun (WGS) entry which is preliminary data.</text>
</comment>
<organism evidence="1 2">
    <name type="scientific">Dreissena polymorpha</name>
    <name type="common">Zebra mussel</name>
    <name type="synonym">Mytilus polymorpha</name>
    <dbReference type="NCBI Taxonomy" id="45954"/>
    <lineage>
        <taxon>Eukaryota</taxon>
        <taxon>Metazoa</taxon>
        <taxon>Spiralia</taxon>
        <taxon>Lophotrochozoa</taxon>
        <taxon>Mollusca</taxon>
        <taxon>Bivalvia</taxon>
        <taxon>Autobranchia</taxon>
        <taxon>Heteroconchia</taxon>
        <taxon>Euheterodonta</taxon>
        <taxon>Imparidentia</taxon>
        <taxon>Neoheterodontei</taxon>
        <taxon>Myida</taxon>
        <taxon>Dreissenoidea</taxon>
        <taxon>Dreissenidae</taxon>
        <taxon>Dreissena</taxon>
    </lineage>
</organism>
<dbReference type="EMBL" id="JAIWYP010000004">
    <property type="protein sequence ID" value="KAH3840275.1"/>
    <property type="molecule type" value="Genomic_DNA"/>
</dbReference>
<evidence type="ECO:0000313" key="2">
    <source>
        <dbReference type="Proteomes" id="UP000828390"/>
    </source>
</evidence>
<reference evidence="1" key="2">
    <citation type="submission" date="2020-11" db="EMBL/GenBank/DDBJ databases">
        <authorList>
            <person name="McCartney M.A."/>
            <person name="Auch B."/>
            <person name="Kono T."/>
            <person name="Mallez S."/>
            <person name="Becker A."/>
            <person name="Gohl D.M."/>
            <person name="Silverstein K.A.T."/>
            <person name="Koren S."/>
            <person name="Bechman K.B."/>
            <person name="Herman A."/>
            <person name="Abrahante J.E."/>
            <person name="Garbe J."/>
        </authorList>
    </citation>
    <scope>NUCLEOTIDE SEQUENCE</scope>
    <source>
        <strain evidence="1">Duluth1</strain>
        <tissue evidence="1">Whole animal</tissue>
    </source>
</reference>
<proteinExistence type="predicted"/>
<name>A0A9D4KHX0_DREPO</name>
<evidence type="ECO:0000313" key="1">
    <source>
        <dbReference type="EMBL" id="KAH3840275.1"/>
    </source>
</evidence>
<accession>A0A9D4KHX0</accession>
<reference evidence="1" key="1">
    <citation type="journal article" date="2019" name="bioRxiv">
        <title>The Genome of the Zebra Mussel, Dreissena polymorpha: A Resource for Invasive Species Research.</title>
        <authorList>
            <person name="McCartney M.A."/>
            <person name="Auch B."/>
            <person name="Kono T."/>
            <person name="Mallez S."/>
            <person name="Zhang Y."/>
            <person name="Obille A."/>
            <person name="Becker A."/>
            <person name="Abrahante J.E."/>
            <person name="Garbe J."/>
            <person name="Badalamenti J.P."/>
            <person name="Herman A."/>
            <person name="Mangelson H."/>
            <person name="Liachko I."/>
            <person name="Sullivan S."/>
            <person name="Sone E.D."/>
            <person name="Koren S."/>
            <person name="Silverstein K.A.T."/>
            <person name="Beckman K.B."/>
            <person name="Gohl D.M."/>
        </authorList>
    </citation>
    <scope>NUCLEOTIDE SEQUENCE</scope>
    <source>
        <strain evidence="1">Duluth1</strain>
        <tissue evidence="1">Whole animal</tissue>
    </source>
</reference>
<dbReference type="Proteomes" id="UP000828390">
    <property type="component" value="Unassembled WGS sequence"/>
</dbReference>
<sequence>MQHQQATGISTGMSGPTSLIQFCYILSNSPAPLCEDMRSLLNLLKPSIMLSLLAREQA</sequence>